<comment type="caution">
    <text evidence="3">The sequence shown here is derived from an EMBL/GenBank/DDBJ whole genome shotgun (WGS) entry which is preliminary data.</text>
</comment>
<dbReference type="Gene3D" id="3.40.50.720">
    <property type="entry name" value="NAD(P)-binding Rossmann-like Domain"/>
    <property type="match status" value="1"/>
</dbReference>
<dbReference type="InterPro" id="IPR020904">
    <property type="entry name" value="Sc_DH/Rdtase_CS"/>
</dbReference>
<dbReference type="PROSITE" id="PS00061">
    <property type="entry name" value="ADH_SHORT"/>
    <property type="match status" value="1"/>
</dbReference>
<evidence type="ECO:0000313" key="4">
    <source>
        <dbReference type="Proteomes" id="UP000824132"/>
    </source>
</evidence>
<keyword evidence="2" id="KW-0560">Oxidoreductase</keyword>
<dbReference type="PANTHER" id="PTHR44196:SF1">
    <property type="entry name" value="DEHYDROGENASE_REDUCTASE SDR FAMILY MEMBER 7B"/>
    <property type="match status" value="1"/>
</dbReference>
<evidence type="ECO:0000313" key="3">
    <source>
        <dbReference type="EMBL" id="HIZ03478.1"/>
    </source>
</evidence>
<dbReference type="SUPFAM" id="SSF51735">
    <property type="entry name" value="NAD(P)-binding Rossmann-fold domains"/>
    <property type="match status" value="1"/>
</dbReference>
<evidence type="ECO:0000256" key="1">
    <source>
        <dbReference type="ARBA" id="ARBA00006484"/>
    </source>
</evidence>
<dbReference type="EMBL" id="DXCL01000026">
    <property type="protein sequence ID" value="HIZ03478.1"/>
    <property type="molecule type" value="Genomic_DNA"/>
</dbReference>
<evidence type="ECO:0000256" key="2">
    <source>
        <dbReference type="ARBA" id="ARBA00023002"/>
    </source>
</evidence>
<dbReference type="PANTHER" id="PTHR44196">
    <property type="entry name" value="DEHYDROGENASE/REDUCTASE SDR FAMILY MEMBER 7B"/>
    <property type="match status" value="1"/>
</dbReference>
<sequence>MQTEEKGNFTFISGATGGVGRAFAFACAPEGALFLTGRSGEKLAALKEALLADFPFCRVECCPADLTDGNSRRAMYAYIEERGFTFRRLVNVAGADIQKAFEKYTEEKLVFQCRVNLEAALSITRFVLGRRENGLEIINISSVSGVYPMPYFAVYSATKAALTSFSSSLRLELKKKGVKVTAIEPGGIYTRPDVCKDIEGQGLWGKLSAKKPEYVAKKSLAAVKKNKRVCRPGFWNKFIAAVPRVLPLGVRMRFIARRWSKLEKDAF</sequence>
<protein>
    <submittedName>
        <fullName evidence="3">SDR family NAD(P)-dependent oxidoreductase</fullName>
    </submittedName>
</protein>
<dbReference type="InterPro" id="IPR002347">
    <property type="entry name" value="SDR_fam"/>
</dbReference>
<name>A0A9D2CZ19_9FIRM</name>
<dbReference type="GO" id="GO:0016491">
    <property type="term" value="F:oxidoreductase activity"/>
    <property type="evidence" value="ECO:0007669"/>
    <property type="project" value="UniProtKB-KW"/>
</dbReference>
<organism evidence="3 4">
    <name type="scientific">Candidatus Borkfalkia avistercoris</name>
    <dbReference type="NCBI Taxonomy" id="2838504"/>
    <lineage>
        <taxon>Bacteria</taxon>
        <taxon>Bacillati</taxon>
        <taxon>Bacillota</taxon>
        <taxon>Clostridia</taxon>
        <taxon>Christensenellales</taxon>
        <taxon>Christensenellaceae</taxon>
        <taxon>Candidatus Borkfalkia</taxon>
    </lineage>
</organism>
<gene>
    <name evidence="3" type="ORF">H9727_04255</name>
</gene>
<dbReference type="PRINTS" id="PR00081">
    <property type="entry name" value="GDHRDH"/>
</dbReference>
<dbReference type="Proteomes" id="UP000824132">
    <property type="component" value="Unassembled WGS sequence"/>
</dbReference>
<dbReference type="Pfam" id="PF00106">
    <property type="entry name" value="adh_short"/>
    <property type="match status" value="1"/>
</dbReference>
<reference evidence="3" key="2">
    <citation type="submission" date="2021-04" db="EMBL/GenBank/DDBJ databases">
        <authorList>
            <person name="Gilroy R."/>
        </authorList>
    </citation>
    <scope>NUCLEOTIDE SEQUENCE</scope>
    <source>
        <strain evidence="3">CHK187-5294</strain>
    </source>
</reference>
<dbReference type="AlphaFoldDB" id="A0A9D2CZ19"/>
<accession>A0A9D2CZ19</accession>
<reference evidence="3" key="1">
    <citation type="journal article" date="2021" name="PeerJ">
        <title>Extensive microbial diversity within the chicken gut microbiome revealed by metagenomics and culture.</title>
        <authorList>
            <person name="Gilroy R."/>
            <person name="Ravi A."/>
            <person name="Getino M."/>
            <person name="Pursley I."/>
            <person name="Horton D.L."/>
            <person name="Alikhan N.F."/>
            <person name="Baker D."/>
            <person name="Gharbi K."/>
            <person name="Hall N."/>
            <person name="Watson M."/>
            <person name="Adriaenssens E.M."/>
            <person name="Foster-Nyarko E."/>
            <person name="Jarju S."/>
            <person name="Secka A."/>
            <person name="Antonio M."/>
            <person name="Oren A."/>
            <person name="Chaudhuri R.R."/>
            <person name="La Ragione R."/>
            <person name="Hildebrand F."/>
            <person name="Pallen M.J."/>
        </authorList>
    </citation>
    <scope>NUCLEOTIDE SEQUENCE</scope>
    <source>
        <strain evidence="3">CHK187-5294</strain>
    </source>
</reference>
<dbReference type="CDD" id="cd05233">
    <property type="entry name" value="SDR_c"/>
    <property type="match status" value="1"/>
</dbReference>
<proteinExistence type="inferred from homology"/>
<dbReference type="InterPro" id="IPR036291">
    <property type="entry name" value="NAD(P)-bd_dom_sf"/>
</dbReference>
<comment type="similarity">
    <text evidence="1">Belongs to the short-chain dehydrogenases/reductases (SDR) family.</text>
</comment>
<dbReference type="GO" id="GO:0016020">
    <property type="term" value="C:membrane"/>
    <property type="evidence" value="ECO:0007669"/>
    <property type="project" value="TreeGrafter"/>
</dbReference>